<organism evidence="2 3">
    <name type="scientific">Alteraurantiacibacter buctensis</name>
    <dbReference type="NCBI Taxonomy" id="1503981"/>
    <lineage>
        <taxon>Bacteria</taxon>
        <taxon>Pseudomonadati</taxon>
        <taxon>Pseudomonadota</taxon>
        <taxon>Alphaproteobacteria</taxon>
        <taxon>Sphingomonadales</taxon>
        <taxon>Erythrobacteraceae</taxon>
        <taxon>Alteraurantiacibacter</taxon>
    </lineage>
</organism>
<reference evidence="2 3" key="1">
    <citation type="submission" date="2019-12" db="EMBL/GenBank/DDBJ databases">
        <title>Genomic-based taxomic classification of the family Erythrobacteraceae.</title>
        <authorList>
            <person name="Xu L."/>
        </authorList>
    </citation>
    <scope>NUCLEOTIDE SEQUENCE [LARGE SCALE GENOMIC DNA]</scope>
    <source>
        <strain evidence="2 3">M0322</strain>
    </source>
</reference>
<name>A0A844Z4I2_9SPHN</name>
<dbReference type="GO" id="GO:0035438">
    <property type="term" value="F:cyclic-di-GMP binding"/>
    <property type="evidence" value="ECO:0007669"/>
    <property type="project" value="InterPro"/>
</dbReference>
<protein>
    <recommendedName>
        <fullName evidence="1">PilZ domain-containing protein</fullName>
    </recommendedName>
</protein>
<dbReference type="OrthoDB" id="7508603at2"/>
<accession>A0A844Z4I2</accession>
<dbReference type="AlphaFoldDB" id="A0A844Z4I2"/>
<dbReference type="SUPFAM" id="SSF141371">
    <property type="entry name" value="PilZ domain-like"/>
    <property type="match status" value="1"/>
</dbReference>
<dbReference type="InterPro" id="IPR009875">
    <property type="entry name" value="PilZ_domain"/>
</dbReference>
<keyword evidence="3" id="KW-1185">Reference proteome</keyword>
<dbReference type="Pfam" id="PF07238">
    <property type="entry name" value="PilZ"/>
    <property type="match status" value="1"/>
</dbReference>
<comment type="caution">
    <text evidence="2">The sequence shown here is derived from an EMBL/GenBank/DDBJ whole genome shotgun (WGS) entry which is preliminary data.</text>
</comment>
<proteinExistence type="predicted"/>
<evidence type="ECO:0000313" key="2">
    <source>
        <dbReference type="EMBL" id="MXO73584.1"/>
    </source>
</evidence>
<dbReference type="RefSeq" id="WP_160773513.1">
    <property type="nucleotide sequence ID" value="NZ_WTYV01000017.1"/>
</dbReference>
<dbReference type="Gene3D" id="2.40.10.220">
    <property type="entry name" value="predicted glycosyltransferase like domains"/>
    <property type="match status" value="1"/>
</dbReference>
<feature type="domain" description="PilZ" evidence="1">
    <location>
        <begin position="4"/>
        <end position="83"/>
    </location>
</feature>
<evidence type="ECO:0000259" key="1">
    <source>
        <dbReference type="Pfam" id="PF07238"/>
    </source>
</evidence>
<gene>
    <name evidence="2" type="ORF">GRI99_18380</name>
</gene>
<dbReference type="Proteomes" id="UP000466966">
    <property type="component" value="Unassembled WGS sequence"/>
</dbReference>
<evidence type="ECO:0000313" key="3">
    <source>
        <dbReference type="Proteomes" id="UP000466966"/>
    </source>
</evidence>
<dbReference type="EMBL" id="WTYV01000017">
    <property type="protein sequence ID" value="MXO73584.1"/>
    <property type="molecule type" value="Genomic_DNA"/>
</dbReference>
<sequence length="121" mass="14046">MHSRRHERLVVEYEVRCFLQDSEARLVIYDICVDGCCIDTEGFRVAMDEVIHFRFFDDLAVEGSVVWKNDRFAGVHFSQELHPALVLHLGFKPIAASLGEFLPRDRFGRELPPIGWMTIPR</sequence>